<feature type="transmembrane region" description="Helical" evidence="1">
    <location>
        <begin position="61"/>
        <end position="81"/>
    </location>
</feature>
<keyword evidence="3" id="KW-0808">Transferase</keyword>
<evidence type="ECO:0000259" key="2">
    <source>
        <dbReference type="PROSITE" id="PS50887"/>
    </source>
</evidence>
<reference evidence="3" key="1">
    <citation type="submission" date="2023-06" db="EMBL/GenBank/DDBJ databases">
        <title>Egi l300058.</title>
        <authorList>
            <person name="Gao L."/>
            <person name="Fang B.-Z."/>
            <person name="Li W.-J."/>
        </authorList>
    </citation>
    <scope>NUCLEOTIDE SEQUENCE</scope>
    <source>
        <strain evidence="3">EGI L300058</strain>
    </source>
</reference>
<keyword evidence="1" id="KW-1133">Transmembrane helix</keyword>
<evidence type="ECO:0000313" key="4">
    <source>
        <dbReference type="Proteomes" id="UP001172708"/>
    </source>
</evidence>
<dbReference type="PANTHER" id="PTHR45138">
    <property type="entry name" value="REGULATORY COMPONENTS OF SENSORY TRANSDUCTION SYSTEM"/>
    <property type="match status" value="1"/>
</dbReference>
<dbReference type="SMART" id="SM00267">
    <property type="entry name" value="GGDEF"/>
    <property type="match status" value="1"/>
</dbReference>
<dbReference type="Gene3D" id="3.30.70.270">
    <property type="match status" value="1"/>
</dbReference>
<dbReference type="Proteomes" id="UP001172708">
    <property type="component" value="Unassembled WGS sequence"/>
</dbReference>
<organism evidence="3 4">
    <name type="scientific">Demequina muriae</name>
    <dbReference type="NCBI Taxonomy" id="3051664"/>
    <lineage>
        <taxon>Bacteria</taxon>
        <taxon>Bacillati</taxon>
        <taxon>Actinomycetota</taxon>
        <taxon>Actinomycetes</taxon>
        <taxon>Micrococcales</taxon>
        <taxon>Demequinaceae</taxon>
        <taxon>Demequina</taxon>
    </lineage>
</organism>
<dbReference type="PANTHER" id="PTHR45138:SF24">
    <property type="entry name" value="DIGUANYLATE CYCLASE DGCC-RELATED"/>
    <property type="match status" value="1"/>
</dbReference>
<feature type="transmembrane region" description="Helical" evidence="1">
    <location>
        <begin position="6"/>
        <end position="25"/>
    </location>
</feature>
<feature type="transmembrane region" description="Helical" evidence="1">
    <location>
        <begin position="93"/>
        <end position="109"/>
    </location>
</feature>
<dbReference type="InterPro" id="IPR050469">
    <property type="entry name" value="Diguanylate_Cyclase"/>
</dbReference>
<dbReference type="InterPro" id="IPR029787">
    <property type="entry name" value="Nucleotide_cyclase"/>
</dbReference>
<proteinExistence type="predicted"/>
<dbReference type="InterPro" id="IPR000160">
    <property type="entry name" value="GGDEF_dom"/>
</dbReference>
<keyword evidence="3" id="KW-0548">Nucleotidyltransferase</keyword>
<dbReference type="EC" id="2.7.7.65" evidence="3"/>
<feature type="transmembrane region" description="Helical" evidence="1">
    <location>
        <begin position="202"/>
        <end position="220"/>
    </location>
</feature>
<feature type="transmembrane region" description="Helical" evidence="1">
    <location>
        <begin position="37"/>
        <end position="55"/>
    </location>
</feature>
<keyword evidence="4" id="KW-1185">Reference proteome</keyword>
<dbReference type="PROSITE" id="PS50887">
    <property type="entry name" value="GGDEF"/>
    <property type="match status" value="1"/>
</dbReference>
<dbReference type="CDD" id="cd01949">
    <property type="entry name" value="GGDEF"/>
    <property type="match status" value="1"/>
</dbReference>
<dbReference type="EMBL" id="JAUHQA010000001">
    <property type="protein sequence ID" value="MDN4481179.1"/>
    <property type="molecule type" value="Genomic_DNA"/>
</dbReference>
<dbReference type="SUPFAM" id="SSF55073">
    <property type="entry name" value="Nucleotide cyclase"/>
    <property type="match status" value="1"/>
</dbReference>
<dbReference type="GO" id="GO:0052621">
    <property type="term" value="F:diguanylate cyclase activity"/>
    <property type="evidence" value="ECO:0007669"/>
    <property type="project" value="UniProtKB-EC"/>
</dbReference>
<feature type="transmembrane region" description="Helical" evidence="1">
    <location>
        <begin position="121"/>
        <end position="141"/>
    </location>
</feature>
<dbReference type="InterPro" id="IPR043128">
    <property type="entry name" value="Rev_trsase/Diguanyl_cyclase"/>
</dbReference>
<gene>
    <name evidence="3" type="ORF">QQX02_09615</name>
</gene>
<name>A0ABT8GIH0_9MICO</name>
<protein>
    <submittedName>
        <fullName evidence="3">Diguanylate cyclase</fullName>
        <ecNumber evidence="3">2.7.7.65</ecNumber>
    </submittedName>
</protein>
<dbReference type="RefSeq" id="WP_301142710.1">
    <property type="nucleotide sequence ID" value="NZ_JAUHQA010000001.1"/>
</dbReference>
<sequence>MLDDETMRIALGAVSLVVLLLFYLGVYRPTRSSFSGWWTLSLLSAGTSSTLLLFNRGELELVVNSGSMALAAVGATCVWFATRALRRERLPRWILGVAPVAILVSAVGYEPVGDTWVDHGALSLYMAVMFVATAVEMWMAWKARRAMAQHALNREALVALLVIAIAGSALAAFYVLRTVMNVVFGPASDAFQMVVGSSAEDALLLVFLVAVTFSVSAIGWDEQAHDLRSRAMHDDLTGLLGRTEFRAQAKGALSGTESSGERALLVVADLDHFKDINDTHGHAAGDRALMAFAAVLTDHLRPGERAGRLGGEEFGLVLLDVDDAEALVRLRAISDDFAARTSTFDFPLPTVSYGFAGPHDGVPGDQVFEEADLAMYEAKAQGRDRAVRYTEQIGRRPSNLFRRRHGDQEDAVEPL</sequence>
<dbReference type="NCBIfam" id="TIGR00254">
    <property type="entry name" value="GGDEF"/>
    <property type="match status" value="1"/>
</dbReference>
<keyword evidence="1" id="KW-0812">Transmembrane</keyword>
<evidence type="ECO:0000256" key="1">
    <source>
        <dbReference type="SAM" id="Phobius"/>
    </source>
</evidence>
<comment type="caution">
    <text evidence="3">The sequence shown here is derived from an EMBL/GenBank/DDBJ whole genome shotgun (WGS) entry which is preliminary data.</text>
</comment>
<accession>A0ABT8GIH0</accession>
<evidence type="ECO:0000313" key="3">
    <source>
        <dbReference type="EMBL" id="MDN4481179.1"/>
    </source>
</evidence>
<dbReference type="Pfam" id="PF00990">
    <property type="entry name" value="GGDEF"/>
    <property type="match status" value="1"/>
</dbReference>
<keyword evidence="1" id="KW-0472">Membrane</keyword>
<feature type="domain" description="GGDEF" evidence="2">
    <location>
        <begin position="261"/>
        <end position="391"/>
    </location>
</feature>
<feature type="transmembrane region" description="Helical" evidence="1">
    <location>
        <begin position="156"/>
        <end position="176"/>
    </location>
</feature>